<accession>A0A8S0YPW2</accession>
<dbReference type="Proteomes" id="UP000494106">
    <property type="component" value="Unassembled WGS sequence"/>
</dbReference>
<dbReference type="AlphaFoldDB" id="A0A8S0YPW2"/>
<comment type="caution">
    <text evidence="1">The sequence shown here is derived from an EMBL/GenBank/DDBJ whole genome shotgun (WGS) entry which is preliminary data.</text>
</comment>
<evidence type="ECO:0000313" key="2">
    <source>
        <dbReference type="EMBL" id="CAB3244628.1"/>
    </source>
</evidence>
<name>A0A8S0YPW2_ARCPL</name>
<dbReference type="EMBL" id="CADEBD010000047">
    <property type="protein sequence ID" value="CAB3221713.1"/>
    <property type="molecule type" value="Genomic_DNA"/>
</dbReference>
<dbReference type="Proteomes" id="UP000494256">
    <property type="component" value="Unassembled WGS sequence"/>
</dbReference>
<dbReference type="EMBL" id="CADEBC010000522">
    <property type="protein sequence ID" value="CAB3244628.1"/>
    <property type="molecule type" value="Genomic_DNA"/>
</dbReference>
<evidence type="ECO:0000313" key="3">
    <source>
        <dbReference type="Proteomes" id="UP000494106"/>
    </source>
</evidence>
<keyword evidence="3" id="KW-1185">Reference proteome</keyword>
<sequence>MVAVDLDWRKGKEKSGLMICDTNTCDSRKNPIRSDTTTRHSAVKLLCTTWYYLRSRIEINRQEILTKVGRK</sequence>
<reference evidence="3 4" key="1">
    <citation type="submission" date="2020-04" db="EMBL/GenBank/DDBJ databases">
        <authorList>
            <person name="Wallbank WR R."/>
            <person name="Pardo Diaz C."/>
            <person name="Kozak K."/>
            <person name="Martin S."/>
            <person name="Jiggins C."/>
            <person name="Moest M."/>
            <person name="Warren A I."/>
            <person name="Byers J.R.P. K."/>
            <person name="Montejo-Kovacevich G."/>
            <person name="Yen C E."/>
        </authorList>
    </citation>
    <scope>NUCLEOTIDE SEQUENCE [LARGE SCALE GENOMIC DNA]</scope>
</reference>
<evidence type="ECO:0000313" key="4">
    <source>
        <dbReference type="Proteomes" id="UP000494256"/>
    </source>
</evidence>
<gene>
    <name evidence="2" type="ORF">APLA_LOCUS10033</name>
    <name evidence="1" type="ORF">APLA_LOCUS957</name>
</gene>
<evidence type="ECO:0000313" key="1">
    <source>
        <dbReference type="EMBL" id="CAB3221713.1"/>
    </source>
</evidence>
<proteinExistence type="predicted"/>
<organism evidence="1 4">
    <name type="scientific">Arctia plantaginis</name>
    <name type="common">Wood tiger moth</name>
    <name type="synonym">Phalaena plantaginis</name>
    <dbReference type="NCBI Taxonomy" id="874455"/>
    <lineage>
        <taxon>Eukaryota</taxon>
        <taxon>Metazoa</taxon>
        <taxon>Ecdysozoa</taxon>
        <taxon>Arthropoda</taxon>
        <taxon>Hexapoda</taxon>
        <taxon>Insecta</taxon>
        <taxon>Pterygota</taxon>
        <taxon>Neoptera</taxon>
        <taxon>Endopterygota</taxon>
        <taxon>Lepidoptera</taxon>
        <taxon>Glossata</taxon>
        <taxon>Ditrysia</taxon>
        <taxon>Noctuoidea</taxon>
        <taxon>Erebidae</taxon>
        <taxon>Arctiinae</taxon>
        <taxon>Arctia</taxon>
    </lineage>
</organism>
<protein>
    <submittedName>
        <fullName evidence="1">Uncharacterized protein</fullName>
    </submittedName>
</protein>